<evidence type="ECO:0000256" key="2">
    <source>
        <dbReference type="ARBA" id="ARBA00022692"/>
    </source>
</evidence>
<sequence length="540" mass="58756">MVPKVEELKRDIEQAAPSRDQAAPLPDRSSPPPRELGKPADEVRIDIRAFRVTGLSEADPAKLEALLARFAGPQRSYEDLSNAAAAATEYLQSELGYYLGYAYLPEQSPSDGTVEIAVLEGRLDQIKLAWNPKSLIRREVLESHLQAIKPGEILRVKDVERMVFLMNDLLGGNARFEVMAGRTPGTATLVVTPEPDARLGAQLTFDNIGSRYSGEYRASVGGSLMSPFGIGDGLSLNGVVSQTGGLAFALANYTVPVSRYGLKLGLSVSYLKYQLNEDDFPLGLNGTTTAYSAFGLYPLIRGRNLNVFLQLGTDLKDFVDNQSGLSIENRKRTKLGWTGVVGDGRDQFAGGGINSFSALWSQGTVTPDNPANGLDNDHRFSKLALSASRLQAILPNRVLLFARYNGQLAFANLDSTERFGLGGESGVRAYAPGEGAGDNGHIGTLEFRLLPPAQWFDAAREISVSVFGDWGYAQLRHDASKQPRDFDNSVYIAGVGLGFNWESPRRFTLRSSVAWRTTGRGVSDSGDRVPRIYFVANQSF</sequence>
<protein>
    <submittedName>
        <fullName evidence="7">Hemolysin activation/secretion protein</fullName>
    </submittedName>
</protein>
<accession>A0A840BJ84</accession>
<reference evidence="7 8" key="1">
    <citation type="submission" date="2020-08" db="EMBL/GenBank/DDBJ databases">
        <title>Genomic Encyclopedia of Type Strains, Phase IV (KMG-IV): sequencing the most valuable type-strain genomes for metagenomic binning, comparative biology and taxonomic classification.</title>
        <authorList>
            <person name="Goeker M."/>
        </authorList>
    </citation>
    <scope>NUCLEOTIDE SEQUENCE [LARGE SCALE GENOMIC DNA]</scope>
    <source>
        <strain evidence="7 8">DSM 106739</strain>
    </source>
</reference>
<dbReference type="InterPro" id="IPR051544">
    <property type="entry name" value="TPS_OM_transporter"/>
</dbReference>
<keyword evidence="2" id="KW-0812">Transmembrane</keyword>
<proteinExistence type="predicted"/>
<keyword evidence="3" id="KW-0998">Cell outer membrane</keyword>
<dbReference type="EMBL" id="JACIET010000001">
    <property type="protein sequence ID" value="MBB4011639.1"/>
    <property type="molecule type" value="Genomic_DNA"/>
</dbReference>
<evidence type="ECO:0000256" key="3">
    <source>
        <dbReference type="ARBA" id="ARBA00023237"/>
    </source>
</evidence>
<dbReference type="Pfam" id="PF03865">
    <property type="entry name" value="ShlB"/>
    <property type="match status" value="1"/>
</dbReference>
<keyword evidence="8" id="KW-1185">Reference proteome</keyword>
<evidence type="ECO:0000313" key="7">
    <source>
        <dbReference type="EMBL" id="MBB4011639.1"/>
    </source>
</evidence>
<comment type="caution">
    <text evidence="7">The sequence shown here is derived from an EMBL/GenBank/DDBJ whole genome shotgun (WGS) entry which is preliminary data.</text>
</comment>
<gene>
    <name evidence="7" type="ORF">GGR36_000947</name>
</gene>
<evidence type="ECO:0000313" key="8">
    <source>
        <dbReference type="Proteomes" id="UP000561045"/>
    </source>
</evidence>
<evidence type="ECO:0000256" key="1">
    <source>
        <dbReference type="ARBA" id="ARBA00022452"/>
    </source>
</evidence>
<evidence type="ECO:0000259" key="5">
    <source>
        <dbReference type="Pfam" id="PF03865"/>
    </source>
</evidence>
<keyword evidence="1" id="KW-0472">Membrane</keyword>
<dbReference type="RefSeq" id="WP_183632407.1">
    <property type="nucleotide sequence ID" value="NZ_BAABLE010000011.1"/>
</dbReference>
<dbReference type="InterPro" id="IPR013686">
    <property type="entry name" value="Polypept-transport_assoc_ShlB"/>
</dbReference>
<organism evidence="7 8">
    <name type="scientific">Niveibacterium umoris</name>
    <dbReference type="NCBI Taxonomy" id="1193620"/>
    <lineage>
        <taxon>Bacteria</taxon>
        <taxon>Pseudomonadati</taxon>
        <taxon>Pseudomonadota</taxon>
        <taxon>Betaproteobacteria</taxon>
        <taxon>Rhodocyclales</taxon>
        <taxon>Rhodocyclaceae</taxon>
        <taxon>Niveibacterium</taxon>
    </lineage>
</organism>
<dbReference type="GO" id="GO:0098046">
    <property type="term" value="C:type V protein secretion system complex"/>
    <property type="evidence" value="ECO:0007669"/>
    <property type="project" value="TreeGrafter"/>
</dbReference>
<evidence type="ECO:0000256" key="4">
    <source>
        <dbReference type="SAM" id="MobiDB-lite"/>
    </source>
</evidence>
<feature type="domain" description="Polypeptide-transport-associated ShlB-type" evidence="6">
    <location>
        <begin position="46"/>
        <end position="121"/>
    </location>
</feature>
<name>A0A840BJ84_9RHOO</name>
<dbReference type="PANTHER" id="PTHR34597">
    <property type="entry name" value="SLR1661 PROTEIN"/>
    <property type="match status" value="1"/>
</dbReference>
<dbReference type="InterPro" id="IPR005565">
    <property type="entry name" value="Hemolysn_activator_HlyB_C"/>
</dbReference>
<keyword evidence="1" id="KW-1134">Transmembrane beta strand</keyword>
<feature type="compositionally biased region" description="Basic and acidic residues" evidence="4">
    <location>
        <begin position="1"/>
        <end position="13"/>
    </location>
</feature>
<dbReference type="Pfam" id="PF08479">
    <property type="entry name" value="POTRA_2"/>
    <property type="match status" value="1"/>
</dbReference>
<feature type="region of interest" description="Disordered" evidence="4">
    <location>
        <begin position="1"/>
        <end position="40"/>
    </location>
</feature>
<dbReference type="Proteomes" id="UP000561045">
    <property type="component" value="Unassembled WGS sequence"/>
</dbReference>
<dbReference type="PANTHER" id="PTHR34597:SF1">
    <property type="entry name" value="HEME_HEMOPEXIN TRANSPORTER PROTEIN HUXB"/>
    <property type="match status" value="1"/>
</dbReference>
<dbReference type="GO" id="GO:0008320">
    <property type="term" value="F:protein transmembrane transporter activity"/>
    <property type="evidence" value="ECO:0007669"/>
    <property type="project" value="TreeGrafter"/>
</dbReference>
<dbReference type="GO" id="GO:0046819">
    <property type="term" value="P:protein secretion by the type V secretion system"/>
    <property type="evidence" value="ECO:0007669"/>
    <property type="project" value="TreeGrafter"/>
</dbReference>
<dbReference type="Gene3D" id="2.40.160.50">
    <property type="entry name" value="membrane protein fhac: a member of the omp85/tpsb transporter family"/>
    <property type="match status" value="1"/>
</dbReference>
<dbReference type="AlphaFoldDB" id="A0A840BJ84"/>
<evidence type="ECO:0000259" key="6">
    <source>
        <dbReference type="Pfam" id="PF08479"/>
    </source>
</evidence>
<feature type="domain" description="Haemolysin activator HlyB C-terminal" evidence="5">
    <location>
        <begin position="185"/>
        <end position="499"/>
    </location>
</feature>
<dbReference type="Gene3D" id="3.10.20.310">
    <property type="entry name" value="membrane protein fhac"/>
    <property type="match status" value="1"/>
</dbReference>